<accession>A0A1X7VFZ4</accession>
<reference evidence="1" key="1">
    <citation type="submission" date="2017-05" db="UniProtKB">
        <authorList>
            <consortium name="EnsemblMetazoa"/>
        </authorList>
    </citation>
    <scope>IDENTIFICATION</scope>
</reference>
<name>A0A1X7VFZ4_AMPQE</name>
<protein>
    <submittedName>
        <fullName evidence="1">Uncharacterized protein</fullName>
    </submittedName>
</protein>
<organism evidence="1">
    <name type="scientific">Amphimedon queenslandica</name>
    <name type="common">Sponge</name>
    <dbReference type="NCBI Taxonomy" id="400682"/>
    <lineage>
        <taxon>Eukaryota</taxon>
        <taxon>Metazoa</taxon>
        <taxon>Porifera</taxon>
        <taxon>Demospongiae</taxon>
        <taxon>Heteroscleromorpha</taxon>
        <taxon>Haplosclerida</taxon>
        <taxon>Niphatidae</taxon>
        <taxon>Amphimedon</taxon>
    </lineage>
</organism>
<dbReference type="EnsemblMetazoa" id="Aqu2.1.39215_001">
    <property type="protein sequence ID" value="Aqu2.1.39215_001"/>
    <property type="gene ID" value="Aqu2.1.39215"/>
</dbReference>
<evidence type="ECO:0000313" key="1">
    <source>
        <dbReference type="EnsemblMetazoa" id="Aqu2.1.39215_001"/>
    </source>
</evidence>
<sequence>MIEKLTVCVCILSESKSHVAKCSNNSFVCKENNGRIWYNSQLMGSHAPIESSGSFLLPYGQ</sequence>
<proteinExistence type="predicted"/>
<dbReference type="InParanoid" id="A0A1X7VFZ4"/>
<dbReference type="AlphaFoldDB" id="A0A1X7VFZ4"/>